<dbReference type="PANTHER" id="PTHR43777:SF1">
    <property type="entry name" value="MOLYBDENUM COFACTOR CYTIDYLYLTRANSFERASE"/>
    <property type="match status" value="1"/>
</dbReference>
<dbReference type="OrthoDB" id="285216at2"/>
<protein>
    <submittedName>
        <fullName evidence="2">Putative MobA-like protein</fullName>
    </submittedName>
</protein>
<dbReference type="Gene3D" id="3.90.550.10">
    <property type="entry name" value="Spore Coat Polysaccharide Biosynthesis Protein SpsA, Chain A"/>
    <property type="match status" value="1"/>
</dbReference>
<evidence type="ECO:0000313" key="3">
    <source>
        <dbReference type="Proteomes" id="UP000005632"/>
    </source>
</evidence>
<dbReference type="HOGENOM" id="CLU_061980_1_2_12"/>
<name>G8QQU4_SPHPG</name>
<proteinExistence type="predicted"/>
<gene>
    <name evidence="2" type="ordered locus">SpiGrapes_0899</name>
</gene>
<reference evidence="2 3" key="1">
    <citation type="submission" date="2011-11" db="EMBL/GenBank/DDBJ databases">
        <title>Complete sequence of Spirochaeta sp. grapes.</title>
        <authorList>
            <consortium name="US DOE Joint Genome Institute"/>
            <person name="Lucas S."/>
            <person name="Han J."/>
            <person name="Lapidus A."/>
            <person name="Cheng J.-F."/>
            <person name="Goodwin L."/>
            <person name="Pitluck S."/>
            <person name="Peters L."/>
            <person name="Ovchinnikova G."/>
            <person name="Munk A.C."/>
            <person name="Detter J.C."/>
            <person name="Han C."/>
            <person name="Tapia R."/>
            <person name="Land M."/>
            <person name="Hauser L."/>
            <person name="Kyrpides N."/>
            <person name="Ivanova N."/>
            <person name="Pagani I."/>
            <person name="Ritalahtilisa K."/>
            <person name="Loeffler F."/>
            <person name="Woyke T."/>
        </authorList>
    </citation>
    <scope>NUCLEOTIDE SEQUENCE [LARGE SCALE GENOMIC DNA]</scope>
    <source>
        <strain evidence="3">ATCC BAA-1885 / DSM 22778 / Grapes</strain>
    </source>
</reference>
<dbReference type="RefSeq" id="WP_014269574.1">
    <property type="nucleotide sequence ID" value="NC_016633.1"/>
</dbReference>
<dbReference type="STRING" id="158190.SpiGrapes_0899"/>
<dbReference type="Proteomes" id="UP000005632">
    <property type="component" value="Chromosome"/>
</dbReference>
<dbReference type="GO" id="GO:0016779">
    <property type="term" value="F:nucleotidyltransferase activity"/>
    <property type="evidence" value="ECO:0007669"/>
    <property type="project" value="UniProtKB-ARBA"/>
</dbReference>
<dbReference type="AlphaFoldDB" id="G8QQU4"/>
<dbReference type="SUPFAM" id="SSF53448">
    <property type="entry name" value="Nucleotide-diphospho-sugar transferases"/>
    <property type="match status" value="1"/>
</dbReference>
<dbReference type="KEGG" id="sgp:SpiGrapes_0899"/>
<evidence type="ECO:0000259" key="1">
    <source>
        <dbReference type="Pfam" id="PF12804"/>
    </source>
</evidence>
<dbReference type="PANTHER" id="PTHR43777">
    <property type="entry name" value="MOLYBDENUM COFACTOR CYTIDYLYLTRANSFERASE"/>
    <property type="match status" value="1"/>
</dbReference>
<sequence length="218" mass="24479">MHKPPLIKGIILAAGLSSRMGECKPLMPVRGKTMIENSIDSMLESGVDSVIVVLGYQGKKIERMLEKRYQSSVAIVYNNDFKTTDMLHSIQIGVQSLGDCDAFFVLPADMPDIHSSTFQSLMECWVATSCLVAFPCLDKKRKHPPLIDIRCRDTILFFKGQGGLRSVWHYFEDNIATVSVEDMGCDTDLDTRKDYCSYIEKYTPGKPAKQEVGTYGYQ</sequence>
<dbReference type="CDD" id="cd04182">
    <property type="entry name" value="GT_2_like_f"/>
    <property type="match status" value="1"/>
</dbReference>
<feature type="domain" description="MobA-like NTP transferase" evidence="1">
    <location>
        <begin position="9"/>
        <end position="168"/>
    </location>
</feature>
<dbReference type="InterPro" id="IPR029044">
    <property type="entry name" value="Nucleotide-diphossugar_trans"/>
</dbReference>
<evidence type="ECO:0000313" key="2">
    <source>
        <dbReference type="EMBL" id="AEV28725.1"/>
    </source>
</evidence>
<keyword evidence="3" id="KW-1185">Reference proteome</keyword>
<dbReference type="eggNOG" id="COG2068">
    <property type="taxonomic scope" value="Bacteria"/>
</dbReference>
<accession>G8QQU4</accession>
<dbReference type="EMBL" id="CP003155">
    <property type="protein sequence ID" value="AEV28725.1"/>
    <property type="molecule type" value="Genomic_DNA"/>
</dbReference>
<dbReference type="Pfam" id="PF12804">
    <property type="entry name" value="NTP_transf_3"/>
    <property type="match status" value="1"/>
</dbReference>
<organism evidence="2 3">
    <name type="scientific">Sphaerochaeta pleomorpha (strain ATCC BAA-1885 / DSM 22778 / Grapes)</name>
    <dbReference type="NCBI Taxonomy" id="158190"/>
    <lineage>
        <taxon>Bacteria</taxon>
        <taxon>Pseudomonadati</taxon>
        <taxon>Spirochaetota</taxon>
        <taxon>Spirochaetia</taxon>
        <taxon>Spirochaetales</taxon>
        <taxon>Sphaerochaetaceae</taxon>
        <taxon>Sphaerochaeta</taxon>
    </lineage>
</organism>
<dbReference type="InterPro" id="IPR025877">
    <property type="entry name" value="MobA-like_NTP_Trfase"/>
</dbReference>